<dbReference type="AlphaFoldDB" id="A0A163JHQ4"/>
<accession>A0A163JHQ4</accession>
<dbReference type="EMBL" id="JYNV01000106">
    <property type="protein sequence ID" value="KZM26364.1"/>
    <property type="molecule type" value="Genomic_DNA"/>
</dbReference>
<keyword evidence="2" id="KW-0378">Hydrolase</keyword>
<dbReference type="GO" id="GO:0016787">
    <property type="term" value="F:hydrolase activity"/>
    <property type="evidence" value="ECO:0007669"/>
    <property type="project" value="UniProtKB-KW"/>
</dbReference>
<evidence type="ECO:0000313" key="2">
    <source>
        <dbReference type="EMBL" id="KZM26364.1"/>
    </source>
</evidence>
<proteinExistence type="predicted"/>
<dbReference type="STRING" id="5454.A0A163JHQ4"/>
<dbReference type="InterPro" id="IPR050855">
    <property type="entry name" value="NDM-1-like"/>
</dbReference>
<dbReference type="Pfam" id="PF00753">
    <property type="entry name" value="Lactamase_B"/>
    <property type="match status" value="1"/>
</dbReference>
<keyword evidence="3" id="KW-1185">Reference proteome</keyword>
<gene>
    <name evidence="2" type="ORF">ST47_g2460</name>
</gene>
<dbReference type="CDD" id="cd06262">
    <property type="entry name" value="metallo-hydrolase-like_MBL-fold"/>
    <property type="match status" value="1"/>
</dbReference>
<dbReference type="PANTHER" id="PTHR42951">
    <property type="entry name" value="METALLO-BETA-LACTAMASE DOMAIN-CONTAINING"/>
    <property type="match status" value="1"/>
</dbReference>
<protein>
    <submittedName>
        <fullName evidence="2">Hydrolase</fullName>
    </submittedName>
</protein>
<dbReference type="SUPFAM" id="SSF56281">
    <property type="entry name" value="Metallo-hydrolase/oxidoreductase"/>
    <property type="match status" value="1"/>
</dbReference>
<dbReference type="PANTHER" id="PTHR42951:SF4">
    <property type="entry name" value="ACYL-COENZYME A THIOESTERASE MBLAC2"/>
    <property type="match status" value="1"/>
</dbReference>
<comment type="caution">
    <text evidence="2">The sequence shown here is derived from an EMBL/GenBank/DDBJ whole genome shotgun (WGS) entry which is preliminary data.</text>
</comment>
<evidence type="ECO:0000313" key="3">
    <source>
        <dbReference type="Proteomes" id="UP000076837"/>
    </source>
</evidence>
<dbReference type="SMART" id="SM00849">
    <property type="entry name" value="Lactamase_B"/>
    <property type="match status" value="1"/>
</dbReference>
<name>A0A163JHQ4_DIDRA</name>
<dbReference type="Gene3D" id="3.60.15.10">
    <property type="entry name" value="Ribonuclease Z/Hydroxyacylglutathione hydrolase-like"/>
    <property type="match status" value="1"/>
</dbReference>
<feature type="domain" description="Metallo-beta-lactamase" evidence="1">
    <location>
        <begin position="37"/>
        <end position="237"/>
    </location>
</feature>
<dbReference type="Proteomes" id="UP000076837">
    <property type="component" value="Unassembled WGS sequence"/>
</dbReference>
<sequence length="406" mass="45427">MLRLRKARVGLMNAPSPSGEYPHIYVKKHTETLPDGQRASVLIVNDTGCGTSTRNHTTTTSQDWNIRTFIDHHLNPNRDDILYLVILSHCHYDHILGLEPLLHSPQRRNIAILSSSHDPAFLHPRSNLEQHSLCASMNLRCPVYRTSLWAAHDQHLTIPHPHLPTPLHLPLTTLHIPGHTPDSLAWYDAAERALYVGDALYERQSPESRAAPWGGEAPAPILFPGEGDLVAWWRSVHLLLGFVERRNAETACRCVTLSAGHVTVGVDAVACLLAVRRFMARVLRGEVEVREQPEKRGERFGYWVEEGGRFSLGAPLRVVGEGRVGIPEDEWREGGMFYQEGWTAVRLLVAPPHVTIMDYWIRGAPEIDASTLTMPHTGIDGSCFIDEASQHADMKSAMEVSHRCVV</sequence>
<dbReference type="InterPro" id="IPR036866">
    <property type="entry name" value="RibonucZ/Hydroxyglut_hydro"/>
</dbReference>
<reference evidence="2 3" key="1">
    <citation type="journal article" date="2016" name="Sci. Rep.">
        <title>Draft genome sequencing and secretome analysis of fungal phytopathogen Ascochyta rabiei provides insight into the necrotrophic effector repertoire.</title>
        <authorList>
            <person name="Verma S."/>
            <person name="Gazara R.K."/>
            <person name="Nizam S."/>
            <person name="Parween S."/>
            <person name="Chattopadhyay D."/>
            <person name="Verma P.K."/>
        </authorList>
    </citation>
    <scope>NUCLEOTIDE SEQUENCE [LARGE SCALE GENOMIC DNA]</scope>
    <source>
        <strain evidence="2 3">ArDII</strain>
    </source>
</reference>
<dbReference type="InterPro" id="IPR001279">
    <property type="entry name" value="Metallo-B-lactamas"/>
</dbReference>
<evidence type="ECO:0000259" key="1">
    <source>
        <dbReference type="SMART" id="SM00849"/>
    </source>
</evidence>
<organism evidence="2 3">
    <name type="scientific">Didymella rabiei</name>
    <name type="common">Chickpea ascochyta blight fungus</name>
    <name type="synonym">Mycosphaerella rabiei</name>
    <dbReference type="NCBI Taxonomy" id="5454"/>
    <lineage>
        <taxon>Eukaryota</taxon>
        <taxon>Fungi</taxon>
        <taxon>Dikarya</taxon>
        <taxon>Ascomycota</taxon>
        <taxon>Pezizomycotina</taxon>
        <taxon>Dothideomycetes</taxon>
        <taxon>Pleosporomycetidae</taxon>
        <taxon>Pleosporales</taxon>
        <taxon>Pleosporineae</taxon>
        <taxon>Didymellaceae</taxon>
        <taxon>Ascochyta</taxon>
    </lineage>
</organism>